<evidence type="ECO:0000256" key="1">
    <source>
        <dbReference type="ARBA" id="ARBA00001445"/>
    </source>
</evidence>
<dbReference type="GO" id="GO:0005975">
    <property type="term" value="P:carbohydrate metabolic process"/>
    <property type="evidence" value="ECO:0007669"/>
    <property type="project" value="InterPro"/>
</dbReference>
<dbReference type="InterPro" id="IPR016007">
    <property type="entry name" value="Alpha_rhamnosid"/>
</dbReference>
<dbReference type="Gene3D" id="2.60.40.10">
    <property type="entry name" value="Immunoglobulins"/>
    <property type="match status" value="1"/>
</dbReference>
<reference evidence="9 10" key="1">
    <citation type="submission" date="2016-10" db="EMBL/GenBank/DDBJ databases">
        <authorList>
            <person name="de Groot N.N."/>
        </authorList>
    </citation>
    <scope>NUCLEOTIDE SEQUENCE [LARGE SCALE GENOMIC DNA]</scope>
    <source>
        <strain evidence="9 10">DSM 21668</strain>
    </source>
</reference>
<dbReference type="Pfam" id="PF05592">
    <property type="entry name" value="Bac_rhamnosid"/>
    <property type="match status" value="1"/>
</dbReference>
<comment type="catalytic activity">
    <reaction evidence="1">
        <text>Hydrolysis of terminal non-reducing alpha-L-rhamnose residues in alpha-L-rhamnosides.</text>
        <dbReference type="EC" id="3.2.1.40"/>
    </reaction>
</comment>
<dbReference type="OrthoDB" id="9815108at2"/>
<protein>
    <recommendedName>
        <fullName evidence="2">alpha-L-rhamnosidase</fullName>
        <ecNumber evidence="2">3.2.1.40</ecNumber>
    </recommendedName>
</protein>
<dbReference type="InterPro" id="IPR013737">
    <property type="entry name" value="Bac_rhamnosid_N"/>
</dbReference>
<keyword evidence="3" id="KW-0378">Hydrolase</keyword>
<dbReference type="InterPro" id="IPR013783">
    <property type="entry name" value="Ig-like_fold"/>
</dbReference>
<dbReference type="PANTHER" id="PTHR33307:SF6">
    <property type="entry name" value="ALPHA-RHAMNOSIDASE (EUROFUNG)-RELATED"/>
    <property type="match status" value="1"/>
</dbReference>
<evidence type="ECO:0000256" key="2">
    <source>
        <dbReference type="ARBA" id="ARBA00012652"/>
    </source>
</evidence>
<evidence type="ECO:0000313" key="9">
    <source>
        <dbReference type="EMBL" id="SDM23277.1"/>
    </source>
</evidence>
<dbReference type="EMBL" id="FNGS01000005">
    <property type="protein sequence ID" value="SDM23277.1"/>
    <property type="molecule type" value="Genomic_DNA"/>
</dbReference>
<dbReference type="Pfam" id="PF17390">
    <property type="entry name" value="Bac_rhamnosid_C"/>
    <property type="match status" value="1"/>
</dbReference>
<proteinExistence type="predicted"/>
<dbReference type="SUPFAM" id="SSF48208">
    <property type="entry name" value="Six-hairpin glycosidases"/>
    <property type="match status" value="1"/>
</dbReference>
<sequence>MPAKLFLLAVLLLAGTAANAVINPEKLTTEYLVNPLSIDVTRPRFGWMLTSSQRNQYQSAYEILVAETPSDLAKGRGTAWASGRIASAQNVAVVYSGTALKPGVRYFWKVRAYDQDGKAGDWSPVAWFETVDRWSADWIGDGKPLPSRDEEFYKEDPCPLFRKSFSPKKKIRSARLYISGLGYYEAFLNEKKIGDRMLEPGWTAHRKQVLYSVYDVTTMLKSGENTLQVLLGNGWYNPLPLRLFGRFNLRDVQQTGRPCLKACLKVTYADGSSGRITTDQSWETAPGPVLRNSVYLGEHYDARLERPANWKAAVVVSGPSGELTPQLQPPVRVTRVLKPVRITEPKPGIFVADMGQNFAGVARLRVQGPAGTRISLRYGEDVYPDGMLNGMTTVAGQIKREGTGGPGAPAIAWQEDSYILNGKGIETWSPRFTFHGFRYVELTGWPGKPGLADIDGLRMNADLPATGTFACSSELLNKINTLADWTFLSNVFSVQSDCPAREKLGYGGDIVGTAESYLYKYDMAQFYRKAVRDFANDQLEDGGITETAPFVGIADRGPGGNAGPLGWQLAYPHLIRQLYDFYGDRLLVEEQYPALRRQIEYLQSKAEYNLFFQDISDHEALDTKPEAFTAGAFYYHHARLMTQFAAIAGKTEDSVRYSRLAERIKGALVSRYLVPGTGRFDNATQTAQLFALWYGLAAGPEKDAALKQLDAEFARKNNHLSTGIFATKMLFDVLRENDRNGQAWQIASQEEFPGWGYMVKKGATTLWETWAYSDGVYSQNHPMFGSIVEWYYRSLLGINALEPGFARFQVKPQPAGDLTWAKGEYRSVRGAIACHWRKEEGRYQLDVQVPVNSTAEIWIPVRQGETVLENGLPAAYRILRTENGYRVYEVGSGQYAFSTRW</sequence>
<feature type="domain" description="Alpha-L-rhamnosidase C-terminal" evidence="8">
    <location>
        <begin position="797"/>
        <end position="867"/>
    </location>
</feature>
<dbReference type="Gene3D" id="2.60.420.10">
    <property type="entry name" value="Maltose phosphorylase, domain 3"/>
    <property type="match status" value="1"/>
</dbReference>
<feature type="domain" description="Alpha-L-rhamnosidase concanavalin-like" evidence="5">
    <location>
        <begin position="346"/>
        <end position="457"/>
    </location>
</feature>
<gene>
    <name evidence="9" type="ORF">SAMN04488090_2919</name>
</gene>
<dbReference type="Pfam" id="PF17389">
    <property type="entry name" value="Bac_rhamnosid6H"/>
    <property type="match status" value="1"/>
</dbReference>
<organism evidence="9 10">
    <name type="scientific">Siphonobacter aquaeclarae</name>
    <dbReference type="NCBI Taxonomy" id="563176"/>
    <lineage>
        <taxon>Bacteria</taxon>
        <taxon>Pseudomonadati</taxon>
        <taxon>Bacteroidota</taxon>
        <taxon>Cytophagia</taxon>
        <taxon>Cytophagales</taxon>
        <taxon>Cytophagaceae</taxon>
        <taxon>Siphonobacter</taxon>
    </lineage>
</organism>
<name>A0A1G9RK39_9BACT</name>
<accession>A0A1G9RK39</accession>
<dbReference type="RefSeq" id="WP_093203620.1">
    <property type="nucleotide sequence ID" value="NZ_FNGS01000005.1"/>
</dbReference>
<evidence type="ECO:0000313" key="10">
    <source>
        <dbReference type="Proteomes" id="UP000198901"/>
    </source>
</evidence>
<dbReference type="EC" id="3.2.1.40" evidence="2"/>
<dbReference type="InterPro" id="IPR035398">
    <property type="entry name" value="Bac_rhamnosid_C"/>
</dbReference>
<dbReference type="InterPro" id="IPR035396">
    <property type="entry name" value="Bac_rhamnosid6H"/>
</dbReference>
<feature type="domain" description="Alpha-L-rhamnosidase six-hairpin glycosidase" evidence="7">
    <location>
        <begin position="465"/>
        <end position="794"/>
    </location>
</feature>
<dbReference type="Proteomes" id="UP000198901">
    <property type="component" value="Unassembled WGS sequence"/>
</dbReference>
<keyword evidence="4" id="KW-0732">Signal</keyword>
<dbReference type="STRING" id="563176.SAMN04488090_2919"/>
<feature type="signal peptide" evidence="4">
    <location>
        <begin position="1"/>
        <end position="20"/>
    </location>
</feature>
<evidence type="ECO:0000259" key="6">
    <source>
        <dbReference type="Pfam" id="PF08531"/>
    </source>
</evidence>
<evidence type="ECO:0000259" key="7">
    <source>
        <dbReference type="Pfam" id="PF17389"/>
    </source>
</evidence>
<dbReference type="GO" id="GO:0030596">
    <property type="term" value="F:alpha-L-rhamnosidase activity"/>
    <property type="evidence" value="ECO:0007669"/>
    <property type="project" value="UniProtKB-EC"/>
</dbReference>
<evidence type="ECO:0000259" key="8">
    <source>
        <dbReference type="Pfam" id="PF17390"/>
    </source>
</evidence>
<dbReference type="PANTHER" id="PTHR33307">
    <property type="entry name" value="ALPHA-RHAMNOSIDASE (EUROFUNG)"/>
    <property type="match status" value="1"/>
</dbReference>
<feature type="domain" description="Bacterial alpha-L-rhamnosidase N-terminal" evidence="6">
    <location>
        <begin position="169"/>
        <end position="334"/>
    </location>
</feature>
<keyword evidence="10" id="KW-1185">Reference proteome</keyword>
<dbReference type="Gene3D" id="1.50.10.10">
    <property type="match status" value="1"/>
</dbReference>
<dbReference type="Gene3D" id="2.60.120.260">
    <property type="entry name" value="Galactose-binding domain-like"/>
    <property type="match status" value="2"/>
</dbReference>
<dbReference type="AlphaFoldDB" id="A0A1G9RK39"/>
<dbReference type="InterPro" id="IPR012341">
    <property type="entry name" value="6hp_glycosidase-like_sf"/>
</dbReference>
<evidence type="ECO:0000259" key="5">
    <source>
        <dbReference type="Pfam" id="PF05592"/>
    </source>
</evidence>
<evidence type="ECO:0000256" key="4">
    <source>
        <dbReference type="SAM" id="SignalP"/>
    </source>
</evidence>
<dbReference type="Pfam" id="PF08531">
    <property type="entry name" value="Bac_rhamnosid_N"/>
    <property type="match status" value="1"/>
</dbReference>
<dbReference type="InterPro" id="IPR008902">
    <property type="entry name" value="Rhamnosid_concanavalin"/>
</dbReference>
<evidence type="ECO:0000256" key="3">
    <source>
        <dbReference type="ARBA" id="ARBA00022801"/>
    </source>
</evidence>
<dbReference type="InterPro" id="IPR008928">
    <property type="entry name" value="6-hairpin_glycosidase_sf"/>
</dbReference>
<feature type="chain" id="PRO_5011563675" description="alpha-L-rhamnosidase" evidence="4">
    <location>
        <begin position="21"/>
        <end position="901"/>
    </location>
</feature>
<dbReference type="PIRSF" id="PIRSF010631">
    <property type="entry name" value="A-rhamnsds"/>
    <property type="match status" value="1"/>
</dbReference>
<dbReference type="Pfam" id="PF25788">
    <property type="entry name" value="Ig_Rha78A_N"/>
    <property type="match status" value="1"/>
</dbReference>